<feature type="compositionally biased region" description="Polar residues" evidence="4">
    <location>
        <begin position="216"/>
        <end position="229"/>
    </location>
</feature>
<feature type="compositionally biased region" description="Basic and acidic residues" evidence="4">
    <location>
        <begin position="158"/>
        <end position="167"/>
    </location>
</feature>
<evidence type="ECO:0000256" key="1">
    <source>
        <dbReference type="ARBA" id="ARBA00022737"/>
    </source>
</evidence>
<comment type="function">
    <text evidence="2">RNA-binding nucleolar protein required for pre-rRNA processing. Involved in production of 18S rRNA and assembly of small ribosomal subunit.</text>
</comment>
<gene>
    <name evidence="6" type="ORF">DL546_002887</name>
</gene>
<organism evidence="6 7">
    <name type="scientific">Coniochaeta pulveracea</name>
    <dbReference type="NCBI Taxonomy" id="177199"/>
    <lineage>
        <taxon>Eukaryota</taxon>
        <taxon>Fungi</taxon>
        <taxon>Dikarya</taxon>
        <taxon>Ascomycota</taxon>
        <taxon>Pezizomycotina</taxon>
        <taxon>Sordariomycetes</taxon>
        <taxon>Sordariomycetidae</taxon>
        <taxon>Coniochaetales</taxon>
        <taxon>Coniochaetaceae</taxon>
        <taxon>Coniochaeta</taxon>
    </lineage>
</organism>
<feature type="compositionally biased region" description="Basic and acidic residues" evidence="4">
    <location>
        <begin position="119"/>
        <end position="129"/>
    </location>
</feature>
<dbReference type="GO" id="GO:0000288">
    <property type="term" value="P:nuclear-transcribed mRNA catabolic process, deadenylation-dependent decay"/>
    <property type="evidence" value="ECO:0007669"/>
    <property type="project" value="TreeGrafter"/>
</dbReference>
<dbReference type="Pfam" id="PF00806">
    <property type="entry name" value="PUF"/>
    <property type="match status" value="8"/>
</dbReference>
<dbReference type="PANTHER" id="PTHR12537:SF12">
    <property type="entry name" value="MATERNAL PROTEIN PUMILIO"/>
    <property type="match status" value="1"/>
</dbReference>
<proteinExistence type="predicted"/>
<feature type="region of interest" description="Disordered" evidence="4">
    <location>
        <begin position="205"/>
        <end position="253"/>
    </location>
</feature>
<accession>A0A420Y8J8</accession>
<dbReference type="PANTHER" id="PTHR12537">
    <property type="entry name" value="RNA BINDING PROTEIN PUMILIO-RELATED"/>
    <property type="match status" value="1"/>
</dbReference>
<feature type="repeat" description="Pumilio" evidence="3">
    <location>
        <begin position="585"/>
        <end position="620"/>
    </location>
</feature>
<feature type="repeat" description="Pumilio" evidence="3">
    <location>
        <begin position="549"/>
        <end position="584"/>
    </location>
</feature>
<dbReference type="OrthoDB" id="668540at2759"/>
<reference evidence="6 7" key="1">
    <citation type="submission" date="2018-08" db="EMBL/GenBank/DDBJ databases">
        <title>Draft genome of the lignicolous fungus Coniochaeta pulveracea.</title>
        <authorList>
            <person name="Borstlap C.J."/>
            <person name="De Witt R.N."/>
            <person name="Botha A."/>
            <person name="Volschenk H."/>
        </authorList>
    </citation>
    <scope>NUCLEOTIDE SEQUENCE [LARGE SCALE GENOMIC DNA]</scope>
    <source>
        <strain evidence="6 7">CAB683</strain>
    </source>
</reference>
<keyword evidence="7" id="KW-1185">Reference proteome</keyword>
<dbReference type="Proteomes" id="UP000275385">
    <property type="component" value="Unassembled WGS sequence"/>
</dbReference>
<dbReference type="InterPro" id="IPR001313">
    <property type="entry name" value="Pumilio_RNA-bd_rpt"/>
</dbReference>
<evidence type="ECO:0000256" key="3">
    <source>
        <dbReference type="PROSITE-ProRule" id="PRU00317"/>
    </source>
</evidence>
<comment type="caution">
    <text evidence="6">The sequence shown here is derived from an EMBL/GenBank/DDBJ whole genome shotgun (WGS) entry which is preliminary data.</text>
</comment>
<dbReference type="GO" id="GO:0005737">
    <property type="term" value="C:cytoplasm"/>
    <property type="evidence" value="ECO:0007669"/>
    <property type="project" value="TreeGrafter"/>
</dbReference>
<feature type="region of interest" description="Disordered" evidence="4">
    <location>
        <begin position="92"/>
        <end position="174"/>
    </location>
</feature>
<evidence type="ECO:0000256" key="2">
    <source>
        <dbReference type="ARBA" id="ARBA00024893"/>
    </source>
</evidence>
<dbReference type="SMART" id="SM00025">
    <property type="entry name" value="Pumilio"/>
    <property type="match status" value="8"/>
</dbReference>
<dbReference type="InterPro" id="IPR016024">
    <property type="entry name" value="ARM-type_fold"/>
</dbReference>
<dbReference type="PROSITE" id="PS50302">
    <property type="entry name" value="PUM"/>
    <property type="match status" value="6"/>
</dbReference>
<dbReference type="EMBL" id="QVQW01000033">
    <property type="protein sequence ID" value="RKU44209.1"/>
    <property type="molecule type" value="Genomic_DNA"/>
</dbReference>
<feature type="region of interest" description="Disordered" evidence="4">
    <location>
        <begin position="716"/>
        <end position="760"/>
    </location>
</feature>
<sequence length="773" mass="85948">MAPDRKSSYSRDSNEPSDHKDDKMTGNLGGSNQQSFPPRRPLNSNSAWSYPTSSYDNGQYLDDFSDGSLPSWGSSAQSGASDAEIWSNNGRWVNSNTASTRNAPSTTSPTLTRNAVNNGREREARDHNVTPRAQRYGASSFGTGMEPELRYQPVQNDRQQRREREPSPVHAGGNHVRCKFTTELQNSGREPASTCDAELNASFRRHHPTSHMRGESFSSGTTPSASYSGQRHDQRGLYSSRGTSLRNGFQPAVNPFAPRMGNAYSFATGPNPEVKLPKSVPTARGYPVYPAGDWEPHGNAQSFASMALSAQGYDISASLASGMLMAAAPYAYRPAQEQVMDEVLREYTRLEKSRNSHEKARAEAFGISDIAGHVVMFCIDHSGSRLVQGLIQNGKSDVKEQVLKEVHPNLLQLSMDPYGNYVIQRLLQYGTQSQKITIWNALKGHVASLSCNKHACRVVQDALKHVLVTQQIQIIEEMEPALEDLIRDQYGNHLVQMALEVVARPHVNFIYKHFRGRVCQLAQDVHCCRILQTMLAKGEEADRAFIMAELSATYAELCTHQYGNYVLQKAIVHALPEDRDALLAVLMRDAFHLAQSKAGSHVIETIIRHGTEAERKTLLASFMSIEPKTGRRRLETLLTHEFGNYVCKKLLQDLSEYDRETFDSLWQDVYSFLVATRQEANQKTVKIIDEVLKAVLGTNVDVNRLINATSRLRVDVGSPAPTPQLTMEPDSPASNSPSTRDMVDVPVNRIPLPGTDEAKLTHQTDLDVTIHLE</sequence>
<feature type="repeat" description="Pumilio" evidence="3">
    <location>
        <begin position="441"/>
        <end position="476"/>
    </location>
</feature>
<dbReference type="PROSITE" id="PS50303">
    <property type="entry name" value="PUM_HD"/>
    <property type="match status" value="1"/>
</dbReference>
<evidence type="ECO:0000313" key="7">
    <source>
        <dbReference type="Proteomes" id="UP000275385"/>
    </source>
</evidence>
<dbReference type="GO" id="GO:0003730">
    <property type="term" value="F:mRNA 3'-UTR binding"/>
    <property type="evidence" value="ECO:0007669"/>
    <property type="project" value="TreeGrafter"/>
</dbReference>
<feature type="compositionally biased region" description="Basic and acidic residues" evidence="4">
    <location>
        <begin position="1"/>
        <end position="24"/>
    </location>
</feature>
<feature type="domain" description="PUM-HD" evidence="5">
    <location>
        <begin position="345"/>
        <end position="695"/>
    </location>
</feature>
<dbReference type="Gene3D" id="1.25.10.10">
    <property type="entry name" value="Leucine-rich Repeat Variant"/>
    <property type="match status" value="1"/>
</dbReference>
<dbReference type="AlphaFoldDB" id="A0A420Y8J8"/>
<feature type="repeat" description="Pumilio" evidence="3">
    <location>
        <begin position="477"/>
        <end position="512"/>
    </location>
</feature>
<evidence type="ECO:0000259" key="5">
    <source>
        <dbReference type="PROSITE" id="PS50303"/>
    </source>
</evidence>
<feature type="repeat" description="Pumilio" evidence="3">
    <location>
        <begin position="369"/>
        <end position="404"/>
    </location>
</feature>
<feature type="repeat" description="Pumilio" evidence="3">
    <location>
        <begin position="405"/>
        <end position="440"/>
    </location>
</feature>
<keyword evidence="1" id="KW-0677">Repeat</keyword>
<dbReference type="InterPro" id="IPR011989">
    <property type="entry name" value="ARM-like"/>
</dbReference>
<feature type="compositionally biased region" description="Polar residues" evidence="4">
    <location>
        <begin position="92"/>
        <end position="117"/>
    </location>
</feature>
<name>A0A420Y8J8_9PEZI</name>
<dbReference type="InterPro" id="IPR033133">
    <property type="entry name" value="PUM-HD"/>
</dbReference>
<protein>
    <recommendedName>
        <fullName evidence="5">PUM-HD domain-containing protein</fullName>
    </recommendedName>
</protein>
<dbReference type="SUPFAM" id="SSF48371">
    <property type="entry name" value="ARM repeat"/>
    <property type="match status" value="1"/>
</dbReference>
<dbReference type="STRING" id="177199.A0A420Y8J8"/>
<feature type="region of interest" description="Disordered" evidence="4">
    <location>
        <begin position="1"/>
        <end position="66"/>
    </location>
</feature>
<evidence type="ECO:0000313" key="6">
    <source>
        <dbReference type="EMBL" id="RKU44209.1"/>
    </source>
</evidence>
<feature type="compositionally biased region" description="Polar residues" evidence="4">
    <location>
        <begin position="30"/>
        <end position="57"/>
    </location>
</feature>
<evidence type="ECO:0000256" key="4">
    <source>
        <dbReference type="SAM" id="MobiDB-lite"/>
    </source>
</evidence>